<accession>A0A8J5SH06</accession>
<keyword evidence="3" id="KW-1185">Reference proteome</keyword>
<dbReference type="OrthoDB" id="60092at2759"/>
<feature type="region of interest" description="Disordered" evidence="1">
    <location>
        <begin position="356"/>
        <end position="411"/>
    </location>
</feature>
<evidence type="ECO:0000256" key="1">
    <source>
        <dbReference type="SAM" id="MobiDB-lite"/>
    </source>
</evidence>
<dbReference type="EMBL" id="JAAALK010000286">
    <property type="protein sequence ID" value="KAG8063397.1"/>
    <property type="molecule type" value="Genomic_DNA"/>
</dbReference>
<organism evidence="2 3">
    <name type="scientific">Zizania palustris</name>
    <name type="common">Northern wild rice</name>
    <dbReference type="NCBI Taxonomy" id="103762"/>
    <lineage>
        <taxon>Eukaryota</taxon>
        <taxon>Viridiplantae</taxon>
        <taxon>Streptophyta</taxon>
        <taxon>Embryophyta</taxon>
        <taxon>Tracheophyta</taxon>
        <taxon>Spermatophyta</taxon>
        <taxon>Magnoliopsida</taxon>
        <taxon>Liliopsida</taxon>
        <taxon>Poales</taxon>
        <taxon>Poaceae</taxon>
        <taxon>BOP clade</taxon>
        <taxon>Oryzoideae</taxon>
        <taxon>Oryzeae</taxon>
        <taxon>Zizaniinae</taxon>
        <taxon>Zizania</taxon>
    </lineage>
</organism>
<evidence type="ECO:0000313" key="2">
    <source>
        <dbReference type="EMBL" id="KAG8063397.1"/>
    </source>
</evidence>
<proteinExistence type="predicted"/>
<feature type="compositionally biased region" description="Basic and acidic residues" evidence="1">
    <location>
        <begin position="400"/>
        <end position="411"/>
    </location>
</feature>
<evidence type="ECO:0000313" key="3">
    <source>
        <dbReference type="Proteomes" id="UP000729402"/>
    </source>
</evidence>
<dbReference type="PIRSF" id="PIRSF009303">
    <property type="entry name" value="Cell_cycle_RAD9"/>
    <property type="match status" value="1"/>
</dbReference>
<evidence type="ECO:0008006" key="4">
    <source>
        <dbReference type="Google" id="ProtNLM"/>
    </source>
</evidence>
<dbReference type="PANTHER" id="PTHR15237:SF0">
    <property type="entry name" value="CELL CYCLE CHECKPOINT CONTROL PROTEIN"/>
    <property type="match status" value="1"/>
</dbReference>
<dbReference type="GO" id="GO:0000076">
    <property type="term" value="P:DNA replication checkpoint signaling"/>
    <property type="evidence" value="ECO:0007669"/>
    <property type="project" value="TreeGrafter"/>
</dbReference>
<name>A0A8J5SH06_ZIZPA</name>
<gene>
    <name evidence="2" type="ORF">GUJ93_ZPchr0003g17462</name>
</gene>
<reference evidence="2" key="2">
    <citation type="submission" date="2021-02" db="EMBL/GenBank/DDBJ databases">
        <authorList>
            <person name="Kimball J.A."/>
            <person name="Haas M.W."/>
            <person name="Macchietto M."/>
            <person name="Kono T."/>
            <person name="Duquette J."/>
            <person name="Shao M."/>
        </authorList>
    </citation>
    <scope>NUCLEOTIDE SEQUENCE</scope>
    <source>
        <tissue evidence="2">Fresh leaf tissue</tissue>
    </source>
</reference>
<dbReference type="GO" id="GO:0071479">
    <property type="term" value="P:cellular response to ionizing radiation"/>
    <property type="evidence" value="ECO:0007669"/>
    <property type="project" value="TreeGrafter"/>
</dbReference>
<dbReference type="Proteomes" id="UP000729402">
    <property type="component" value="Unassembled WGS sequence"/>
</dbReference>
<dbReference type="AlphaFoldDB" id="A0A8J5SH06"/>
<feature type="compositionally biased region" description="Acidic residues" evidence="1">
    <location>
        <begin position="474"/>
        <end position="485"/>
    </location>
</feature>
<feature type="region of interest" description="Disordered" evidence="1">
    <location>
        <begin position="451"/>
        <end position="495"/>
    </location>
</feature>
<dbReference type="InterPro" id="IPR007268">
    <property type="entry name" value="Rad9/Ddc1"/>
</dbReference>
<dbReference type="GO" id="GO:0030896">
    <property type="term" value="C:checkpoint clamp complex"/>
    <property type="evidence" value="ECO:0007669"/>
    <property type="project" value="InterPro"/>
</dbReference>
<dbReference type="InterPro" id="IPR026584">
    <property type="entry name" value="Rad9"/>
</dbReference>
<sequence length="495" mass="53893">MARSMGHRPISPARLVQKPTLPTDPTSFPPPEVRPDATAGSGCGGRTAGDGAVDERRRAADVLSVRHLPRARRIRPCPPGPPAKLELHTLNSSRSAYASISLERDFFDEFRISSAASASGPSSTPLQCSILLKSVLSVLRTPTTALDRIAASLPHPDAPKLQLTLHCLNGVRKTYWIACSAEPEVQTLALDRSNFSSRLAIRPRDLARLLSNFQSSLQELTIIATDPTAGHSNVGGGVDEVEGKAVELRSYIDPAKDDCDTRLHTQLWIDPAEEFVEYVHSGDPVDVTFGVKELKAFLTFCEGCEVDILLFFQKAGEPVLLVPKFGLDNGSSSDFDATLVLATMLVSQLTDNSVSQQPATSAQQAEEPRVAVTPSLVPENVPSHTKIWSDLSGSAPKSFEVNREKHTQKERNASANVLNDTSMLHSVNARCKPPAADNANDIVQPMQLDHLEEPLDVVSDNPRSQHHPSNWVGADEDDDDEDDELFVQTTPHYMD</sequence>
<dbReference type="Pfam" id="PF04139">
    <property type="entry name" value="Rad9"/>
    <property type="match status" value="1"/>
</dbReference>
<dbReference type="GO" id="GO:0006281">
    <property type="term" value="P:DNA repair"/>
    <property type="evidence" value="ECO:0007669"/>
    <property type="project" value="TreeGrafter"/>
</dbReference>
<dbReference type="GO" id="GO:0031573">
    <property type="term" value="P:mitotic intra-S DNA damage checkpoint signaling"/>
    <property type="evidence" value="ECO:0007669"/>
    <property type="project" value="TreeGrafter"/>
</dbReference>
<dbReference type="PANTHER" id="PTHR15237">
    <property type="entry name" value="DNA REPAIR PROTEIN RAD9"/>
    <property type="match status" value="1"/>
</dbReference>
<comment type="caution">
    <text evidence="2">The sequence shown here is derived from an EMBL/GenBank/DDBJ whole genome shotgun (WGS) entry which is preliminary data.</text>
</comment>
<feature type="region of interest" description="Disordered" evidence="1">
    <location>
        <begin position="1"/>
        <end position="56"/>
    </location>
</feature>
<reference evidence="2" key="1">
    <citation type="journal article" date="2021" name="bioRxiv">
        <title>Whole Genome Assembly and Annotation of Northern Wild Rice, Zizania palustris L., Supports a Whole Genome Duplication in the Zizania Genus.</title>
        <authorList>
            <person name="Haas M."/>
            <person name="Kono T."/>
            <person name="Macchietto M."/>
            <person name="Millas R."/>
            <person name="McGilp L."/>
            <person name="Shao M."/>
            <person name="Duquette J."/>
            <person name="Hirsch C.N."/>
            <person name="Kimball J."/>
        </authorList>
    </citation>
    <scope>NUCLEOTIDE SEQUENCE</scope>
    <source>
        <tissue evidence="2">Fresh leaf tissue</tissue>
    </source>
</reference>
<protein>
    <recommendedName>
        <fullName evidence="4">Cell cycle checkpoint control protein RAD9A</fullName>
    </recommendedName>
</protein>